<dbReference type="FunFam" id="3.40.1490.10:FF:000001">
    <property type="entry name" value="Peptidyl-tRNA hydrolase 2"/>
    <property type="match status" value="1"/>
</dbReference>
<evidence type="ECO:0000313" key="7">
    <source>
        <dbReference type="Proteomes" id="UP000002358"/>
    </source>
</evidence>
<sequence length="177" mass="19489">MEAVFELLDYLKSISITVPLTLLLSYGLYKVYRRKQAQPSEGKEYSDDSSSDSSSSDSAMDDYFKLVLVVRNDLKMGKGKVAAQCAHAAVAAYKLAKKYPTILKAWEYNGQTKITLKCETEAELMELHQTAKKIGLLSNIVRDAGQTQVAPGSRTVCGIGPGPCKFIDQITGHLKLY</sequence>
<dbReference type="RefSeq" id="XP_001603531.2">
    <property type="nucleotide sequence ID" value="XM_001603481.6"/>
</dbReference>
<dbReference type="OrthoDB" id="1733656at2759"/>
<dbReference type="PANTHER" id="PTHR12649:SF11">
    <property type="entry name" value="PEPTIDYL-TRNA HYDROLASE 2, MITOCHONDRIAL"/>
    <property type="match status" value="1"/>
</dbReference>
<feature type="transmembrane region" description="Helical" evidence="5">
    <location>
        <begin position="12"/>
        <end position="29"/>
    </location>
</feature>
<accession>A0A7M7G471</accession>
<evidence type="ECO:0000313" key="6">
    <source>
        <dbReference type="EnsemblMetazoa" id="XP_001603531"/>
    </source>
</evidence>
<evidence type="ECO:0000256" key="2">
    <source>
        <dbReference type="ARBA" id="ARBA00022801"/>
    </source>
</evidence>
<dbReference type="NCBIfam" id="TIGR00283">
    <property type="entry name" value="arch_pth2"/>
    <property type="match status" value="1"/>
</dbReference>
<dbReference type="SMR" id="A0A7M7G471"/>
<dbReference type="CDD" id="cd02430">
    <property type="entry name" value="PTH2"/>
    <property type="match status" value="1"/>
</dbReference>
<dbReference type="Proteomes" id="UP000002358">
    <property type="component" value="Chromosome 3"/>
</dbReference>
<comment type="catalytic activity">
    <reaction evidence="4">
        <text>an N-acyl-L-alpha-aminoacyl-tRNA + H2O = an N-acyl-L-amino acid + a tRNA + H(+)</text>
        <dbReference type="Rhea" id="RHEA:54448"/>
        <dbReference type="Rhea" id="RHEA-COMP:10123"/>
        <dbReference type="Rhea" id="RHEA-COMP:13883"/>
        <dbReference type="ChEBI" id="CHEBI:15377"/>
        <dbReference type="ChEBI" id="CHEBI:15378"/>
        <dbReference type="ChEBI" id="CHEBI:59874"/>
        <dbReference type="ChEBI" id="CHEBI:78442"/>
        <dbReference type="ChEBI" id="CHEBI:138191"/>
        <dbReference type="EC" id="3.1.1.29"/>
    </reaction>
</comment>
<dbReference type="InterPro" id="IPR023476">
    <property type="entry name" value="Pep_tRNA_hydro_II_dom_sf"/>
</dbReference>
<dbReference type="Pfam" id="PF01981">
    <property type="entry name" value="PTH2"/>
    <property type="match status" value="1"/>
</dbReference>
<keyword evidence="5" id="KW-0812">Transmembrane</keyword>
<dbReference type="EnsemblMetazoa" id="XM_001603481">
    <property type="protein sequence ID" value="XP_001603531"/>
    <property type="gene ID" value="LOC100119815"/>
</dbReference>
<dbReference type="GeneID" id="100119815"/>
<comment type="similarity">
    <text evidence="3">Belongs to the PTH2 family.</text>
</comment>
<keyword evidence="7" id="KW-1185">Reference proteome</keyword>
<evidence type="ECO:0000256" key="4">
    <source>
        <dbReference type="ARBA" id="ARBA00048707"/>
    </source>
</evidence>
<keyword evidence="5" id="KW-1133">Transmembrane helix</keyword>
<proteinExistence type="inferred from homology"/>
<dbReference type="PANTHER" id="PTHR12649">
    <property type="entry name" value="PEPTIDYL-TRNA HYDROLASE 2"/>
    <property type="match status" value="1"/>
</dbReference>
<dbReference type="InParanoid" id="A0A7M7G471"/>
<dbReference type="Gene3D" id="3.40.1490.10">
    <property type="entry name" value="Bit1"/>
    <property type="match status" value="1"/>
</dbReference>
<dbReference type="GO" id="GO:0004045">
    <property type="term" value="F:peptidyl-tRNA hydrolase activity"/>
    <property type="evidence" value="ECO:0007669"/>
    <property type="project" value="UniProtKB-EC"/>
</dbReference>
<dbReference type="GO" id="GO:0005829">
    <property type="term" value="C:cytosol"/>
    <property type="evidence" value="ECO:0007669"/>
    <property type="project" value="TreeGrafter"/>
</dbReference>
<organism evidence="6 7">
    <name type="scientific">Nasonia vitripennis</name>
    <name type="common">Parasitic wasp</name>
    <dbReference type="NCBI Taxonomy" id="7425"/>
    <lineage>
        <taxon>Eukaryota</taxon>
        <taxon>Metazoa</taxon>
        <taxon>Ecdysozoa</taxon>
        <taxon>Arthropoda</taxon>
        <taxon>Hexapoda</taxon>
        <taxon>Insecta</taxon>
        <taxon>Pterygota</taxon>
        <taxon>Neoptera</taxon>
        <taxon>Endopterygota</taxon>
        <taxon>Hymenoptera</taxon>
        <taxon>Apocrita</taxon>
        <taxon>Proctotrupomorpha</taxon>
        <taxon>Chalcidoidea</taxon>
        <taxon>Pteromalidae</taxon>
        <taxon>Pteromalinae</taxon>
        <taxon>Nasonia</taxon>
    </lineage>
</organism>
<dbReference type="FunCoup" id="A0A7M7G471">
    <property type="interactions" value="2529"/>
</dbReference>
<keyword evidence="2" id="KW-0378">Hydrolase</keyword>
<protein>
    <recommendedName>
        <fullName evidence="1">peptidyl-tRNA hydrolase</fullName>
        <ecNumber evidence="1">3.1.1.29</ecNumber>
    </recommendedName>
</protein>
<name>A0A7M7G471_NASVI</name>
<dbReference type="SUPFAM" id="SSF102462">
    <property type="entry name" value="Peptidyl-tRNA hydrolase II"/>
    <property type="match status" value="1"/>
</dbReference>
<dbReference type="AlphaFoldDB" id="A0A7M7G471"/>
<dbReference type="KEGG" id="nvi:100119815"/>
<keyword evidence="5" id="KW-0472">Membrane</keyword>
<evidence type="ECO:0000256" key="5">
    <source>
        <dbReference type="SAM" id="Phobius"/>
    </source>
</evidence>
<dbReference type="EC" id="3.1.1.29" evidence="1"/>
<dbReference type="NCBIfam" id="NF003314">
    <property type="entry name" value="PRK04322.1"/>
    <property type="match status" value="1"/>
</dbReference>
<reference evidence="6" key="1">
    <citation type="submission" date="2021-01" db="UniProtKB">
        <authorList>
            <consortium name="EnsemblMetazoa"/>
        </authorList>
    </citation>
    <scope>IDENTIFICATION</scope>
</reference>
<dbReference type="InterPro" id="IPR002833">
    <property type="entry name" value="PTH2"/>
</dbReference>
<evidence type="ECO:0000256" key="1">
    <source>
        <dbReference type="ARBA" id="ARBA00013260"/>
    </source>
</evidence>
<evidence type="ECO:0000256" key="3">
    <source>
        <dbReference type="ARBA" id="ARBA00038050"/>
    </source>
</evidence>